<evidence type="ECO:0000256" key="1">
    <source>
        <dbReference type="SAM" id="MobiDB-lite"/>
    </source>
</evidence>
<protein>
    <submittedName>
        <fullName evidence="2">Uncharacterized protein</fullName>
    </submittedName>
</protein>
<evidence type="ECO:0000313" key="3">
    <source>
        <dbReference type="Proteomes" id="UP000789423"/>
    </source>
</evidence>
<name>A0ABN8A3T1_9BACI</name>
<dbReference type="Proteomes" id="UP000789423">
    <property type="component" value="Unassembled WGS sequence"/>
</dbReference>
<feature type="compositionally biased region" description="Basic and acidic residues" evidence="1">
    <location>
        <begin position="51"/>
        <end position="60"/>
    </location>
</feature>
<gene>
    <name evidence="2" type="ORF">BACCIP111899_03496</name>
</gene>
<dbReference type="EMBL" id="CAKJTI010000024">
    <property type="protein sequence ID" value="CAG9614269.1"/>
    <property type="molecule type" value="Genomic_DNA"/>
</dbReference>
<proteinExistence type="predicted"/>
<reference evidence="2 3" key="1">
    <citation type="submission" date="2021-10" db="EMBL/GenBank/DDBJ databases">
        <authorList>
            <person name="Criscuolo A."/>
        </authorList>
    </citation>
    <scope>NUCLEOTIDE SEQUENCE [LARGE SCALE GENOMIC DNA]</scope>
    <source>
        <strain evidence="3">CIP 111899</strain>
    </source>
</reference>
<sequence length="82" mass="9667">MVKRKQTLLTLFALYRNLSLYLMKKEKGFRKIVANVHLSRYSWAVRPPPQDSEKSEEDRWGITARKSPIGSTNHQWGMKKPH</sequence>
<keyword evidence="3" id="KW-1185">Reference proteome</keyword>
<evidence type="ECO:0000313" key="2">
    <source>
        <dbReference type="EMBL" id="CAG9614269.1"/>
    </source>
</evidence>
<dbReference type="RefSeq" id="WP_230576240.1">
    <property type="nucleotide sequence ID" value="NZ_CAKJTI010000024.1"/>
</dbReference>
<feature type="region of interest" description="Disordered" evidence="1">
    <location>
        <begin position="46"/>
        <end position="82"/>
    </location>
</feature>
<comment type="caution">
    <text evidence="2">The sequence shown here is derived from an EMBL/GenBank/DDBJ whole genome shotgun (WGS) entry which is preliminary data.</text>
</comment>
<accession>A0ABN8A3T1</accession>
<organism evidence="2 3">
    <name type="scientific">Bacillus rhizoplanae</name>
    <dbReference type="NCBI Taxonomy" id="2880966"/>
    <lineage>
        <taxon>Bacteria</taxon>
        <taxon>Bacillati</taxon>
        <taxon>Bacillota</taxon>
        <taxon>Bacilli</taxon>
        <taxon>Bacillales</taxon>
        <taxon>Bacillaceae</taxon>
        <taxon>Bacillus</taxon>
    </lineage>
</organism>